<name>X6P5U0_RETFI</name>
<evidence type="ECO:0000313" key="1">
    <source>
        <dbReference type="EMBL" id="ETO33488.1"/>
    </source>
</evidence>
<dbReference type="AlphaFoldDB" id="X6P5U0"/>
<accession>X6P5U0</accession>
<dbReference type="Proteomes" id="UP000023152">
    <property type="component" value="Unassembled WGS sequence"/>
</dbReference>
<evidence type="ECO:0000313" key="2">
    <source>
        <dbReference type="Proteomes" id="UP000023152"/>
    </source>
</evidence>
<organism evidence="1 2">
    <name type="scientific">Reticulomyxa filosa</name>
    <dbReference type="NCBI Taxonomy" id="46433"/>
    <lineage>
        <taxon>Eukaryota</taxon>
        <taxon>Sar</taxon>
        <taxon>Rhizaria</taxon>
        <taxon>Retaria</taxon>
        <taxon>Foraminifera</taxon>
        <taxon>Monothalamids</taxon>
        <taxon>Reticulomyxidae</taxon>
        <taxon>Reticulomyxa</taxon>
    </lineage>
</organism>
<keyword evidence="2" id="KW-1185">Reference proteome</keyword>
<gene>
    <name evidence="1" type="ORF">RFI_03612</name>
</gene>
<sequence length="158" mass="18830">MFGLLNVSKLCDFCWHKNKMAPSAFLVLIKIFFENTYIVKCANVLNFYVSIRTYIFAEWNDYRKQNKNCPLDKRNMPSKKKKKRIYFMLKILVIVFFFFGVLANKKASLKGLISLVIFFNEKLLQIYLFLVEKGCKQLLKMWTRFHMSHTNTHCAKET</sequence>
<dbReference type="EMBL" id="ASPP01003354">
    <property type="protein sequence ID" value="ETO33488.1"/>
    <property type="molecule type" value="Genomic_DNA"/>
</dbReference>
<protein>
    <submittedName>
        <fullName evidence="1">Uncharacterized protein</fullName>
    </submittedName>
</protein>
<comment type="caution">
    <text evidence="1">The sequence shown here is derived from an EMBL/GenBank/DDBJ whole genome shotgun (WGS) entry which is preliminary data.</text>
</comment>
<reference evidence="1 2" key="1">
    <citation type="journal article" date="2013" name="Curr. Biol.">
        <title>The Genome of the Foraminiferan Reticulomyxa filosa.</title>
        <authorList>
            <person name="Glockner G."/>
            <person name="Hulsmann N."/>
            <person name="Schleicher M."/>
            <person name="Noegel A.A."/>
            <person name="Eichinger L."/>
            <person name="Gallinger C."/>
            <person name="Pawlowski J."/>
            <person name="Sierra R."/>
            <person name="Euteneuer U."/>
            <person name="Pillet L."/>
            <person name="Moustafa A."/>
            <person name="Platzer M."/>
            <person name="Groth M."/>
            <person name="Szafranski K."/>
            <person name="Schliwa M."/>
        </authorList>
    </citation>
    <scope>NUCLEOTIDE SEQUENCE [LARGE SCALE GENOMIC DNA]</scope>
</reference>
<proteinExistence type="predicted"/>